<evidence type="ECO:0000313" key="2">
    <source>
        <dbReference type="EMBL" id="NVK97713.1"/>
    </source>
</evidence>
<sequence>MKQDQPGPATTPRTRAKARHILDNYFIGPARDDEVLEIWGNTPEMSYAPGDRVALHVSTTADEWEFEIGRDGLEYVPLLTKSGLPGEHHPTPLDCSVKGCGWPEAYALTIPDDWAPGGYLVTFRARKGDDRIEEHHVILIRTAPDAARPPYVLVCATGTWLAYNCWGGSNHYEGITGPDGNAFSPVVSTQRPWTRGFCKLPEGAPRALRQQPTRPGEMVRYPYMEWAYAYGYSKKYASAGWASYERHFARWAEGEGYDFDVIALHDLHHDPDLLKRYACAVFVGHDEYWSAQMRDAVDAYVEGGGNVARFAGNFLWQTRVEDEGHTQVCYKYVADRDPLMGTEQEHLVSGAFEVAPVNRPGALTFGVNALRGVYAGLGNCVGGGAGGYTIYRSDHWAFDGAGLGYGDVLGARSRIFGYEVDGLDYRFEDGLPFPTCSDEAVPEIEILAMGLATNIEADHGIWGETLYIGSADARFKAQVLFGEVTPETLDACKRGNGMIISWPRGKGEIFTAATCEWVAGLIRQDVQVEQITRNVLNRFAKSKGRSR</sequence>
<proteinExistence type="predicted"/>
<evidence type="ECO:0000259" key="1">
    <source>
        <dbReference type="Pfam" id="PF20254"/>
    </source>
</evidence>
<protein>
    <recommendedName>
        <fullName evidence="1">N,N-dimethylformamidase beta subunit-like C-terminal domain-containing protein</fullName>
    </recommendedName>
</protein>
<dbReference type="Proteomes" id="UP000565723">
    <property type="component" value="Unassembled WGS sequence"/>
</dbReference>
<gene>
    <name evidence="2" type="ORF">HW564_12345</name>
</gene>
<name>A0A850LIH1_9RHOB</name>
<comment type="caution">
    <text evidence="2">The sequence shown here is derived from an EMBL/GenBank/DDBJ whole genome shotgun (WGS) entry which is preliminary data.</text>
</comment>
<dbReference type="EMBL" id="JABXIY010000031">
    <property type="protein sequence ID" value="NVK97713.1"/>
    <property type="molecule type" value="Genomic_DNA"/>
</dbReference>
<accession>A0A850LIH1</accession>
<evidence type="ECO:0000313" key="3">
    <source>
        <dbReference type="Proteomes" id="UP000565723"/>
    </source>
</evidence>
<feature type="domain" description="N,N-dimethylformamidase beta subunit-like C-terminal" evidence="1">
    <location>
        <begin position="92"/>
        <end position="522"/>
    </location>
</feature>
<dbReference type="AlphaFoldDB" id="A0A850LIH1"/>
<organism evidence="2 3">
    <name type="scientific">Ruegeria pomeroyi</name>
    <dbReference type="NCBI Taxonomy" id="89184"/>
    <lineage>
        <taxon>Bacteria</taxon>
        <taxon>Pseudomonadati</taxon>
        <taxon>Pseudomonadota</taxon>
        <taxon>Alphaproteobacteria</taxon>
        <taxon>Rhodobacterales</taxon>
        <taxon>Roseobacteraceae</taxon>
        <taxon>Ruegeria</taxon>
    </lineage>
</organism>
<dbReference type="OMA" id="WGGSNHY"/>
<dbReference type="InterPro" id="IPR046540">
    <property type="entry name" value="DMFA2_C"/>
</dbReference>
<reference evidence="2 3" key="1">
    <citation type="journal article" date="2020" name="Proc. Natl. Acad. Sci. U.S.A.">
        <title>Ecological drivers of bacterial community assembly in synthetic phycospheres.</title>
        <authorList>
            <person name="Fu H."/>
            <person name="Uchimiya M."/>
            <person name="Gore J."/>
            <person name="Moran M.A."/>
        </authorList>
    </citation>
    <scope>NUCLEOTIDE SEQUENCE [LARGE SCALE GENOMIC DNA]</scope>
    <source>
        <strain evidence="2">HF-Din03</strain>
    </source>
</reference>
<dbReference type="Pfam" id="PF20254">
    <property type="entry name" value="DMFA2_C"/>
    <property type="match status" value="1"/>
</dbReference>